<reference evidence="1" key="1">
    <citation type="submission" date="2022-08" db="EMBL/GenBank/DDBJ databases">
        <authorList>
            <person name="Deng Y."/>
            <person name="Han X.-F."/>
            <person name="Zhang Y.-Q."/>
        </authorList>
    </citation>
    <scope>NUCLEOTIDE SEQUENCE</scope>
    <source>
        <strain evidence="1">CPCC 203386</strain>
    </source>
</reference>
<keyword evidence="2" id="KW-1185">Reference proteome</keyword>
<evidence type="ECO:0008006" key="3">
    <source>
        <dbReference type="Google" id="ProtNLM"/>
    </source>
</evidence>
<evidence type="ECO:0000313" key="2">
    <source>
        <dbReference type="Proteomes" id="UP001165586"/>
    </source>
</evidence>
<protein>
    <recommendedName>
        <fullName evidence="3">Acyl-CoA dehydrogenase/oxidase C-terminal domain-containing protein</fullName>
    </recommendedName>
</protein>
<dbReference type="EMBL" id="JANLCJ010000029">
    <property type="protein sequence ID" value="MCS5736441.1"/>
    <property type="molecule type" value="Genomic_DNA"/>
</dbReference>
<accession>A0ABT2H908</accession>
<gene>
    <name evidence="1" type="ORF">N1032_22150</name>
</gene>
<dbReference type="Proteomes" id="UP001165586">
    <property type="component" value="Unassembled WGS sequence"/>
</dbReference>
<name>A0ABT2H908_9MICO</name>
<proteinExistence type="predicted"/>
<evidence type="ECO:0000313" key="1">
    <source>
        <dbReference type="EMBL" id="MCS5736441.1"/>
    </source>
</evidence>
<sequence>MFGVWLLKRTLRKHAAHIAARQSIIAGHIEMGDSEALMRDAYFLARSADYIQWGEIQLAAKGVRDSVEVANCVNAHTLATNLLRSSFK</sequence>
<dbReference type="RefSeq" id="WP_259542383.1">
    <property type="nucleotide sequence ID" value="NZ_JANLCJ010000029.1"/>
</dbReference>
<organism evidence="1 2">
    <name type="scientific">Herbiconiux daphne</name>
    <dbReference type="NCBI Taxonomy" id="2970914"/>
    <lineage>
        <taxon>Bacteria</taxon>
        <taxon>Bacillati</taxon>
        <taxon>Actinomycetota</taxon>
        <taxon>Actinomycetes</taxon>
        <taxon>Micrococcales</taxon>
        <taxon>Microbacteriaceae</taxon>
        <taxon>Herbiconiux</taxon>
    </lineage>
</organism>
<comment type="caution">
    <text evidence="1">The sequence shown here is derived from an EMBL/GenBank/DDBJ whole genome shotgun (WGS) entry which is preliminary data.</text>
</comment>